<feature type="transmembrane region" description="Helical" evidence="5">
    <location>
        <begin position="165"/>
        <end position="189"/>
    </location>
</feature>
<feature type="transmembrane region" description="Helical" evidence="5">
    <location>
        <begin position="21"/>
        <end position="38"/>
    </location>
</feature>
<evidence type="ECO:0000313" key="8">
    <source>
        <dbReference type="Proteomes" id="UP000239462"/>
    </source>
</evidence>
<feature type="transmembrane region" description="Helical" evidence="5">
    <location>
        <begin position="106"/>
        <end position="128"/>
    </location>
</feature>
<comment type="subcellular location">
    <subcellularLocation>
        <location evidence="1">Membrane</location>
        <topology evidence="1">Multi-pass membrane protein</topology>
    </subcellularLocation>
</comment>
<dbReference type="Proteomes" id="UP000239462">
    <property type="component" value="Chromosome"/>
</dbReference>
<evidence type="ECO:0000256" key="5">
    <source>
        <dbReference type="SAM" id="Phobius"/>
    </source>
</evidence>
<keyword evidence="2 5" id="KW-0812">Transmembrane</keyword>
<feature type="transmembrane region" description="Helical" evidence="5">
    <location>
        <begin position="76"/>
        <end position="100"/>
    </location>
</feature>
<feature type="transmembrane region" description="Helical" evidence="5">
    <location>
        <begin position="201"/>
        <end position="220"/>
    </location>
</feature>
<evidence type="ECO:0000256" key="1">
    <source>
        <dbReference type="ARBA" id="ARBA00004141"/>
    </source>
</evidence>
<dbReference type="InterPro" id="IPR004710">
    <property type="entry name" value="Bilac:Na_transpt"/>
</dbReference>
<protein>
    <submittedName>
        <fullName evidence="7">BASS family bile acid:Na+ symporter</fullName>
    </submittedName>
    <submittedName>
        <fullName evidence="6">Sodium Bile acid symporter family protein</fullName>
    </submittedName>
</protein>
<name>A0A2L1C8N8_METMI</name>
<dbReference type="Proteomes" id="UP000567099">
    <property type="component" value="Unassembled WGS sequence"/>
</dbReference>
<dbReference type="EMBL" id="CP026606">
    <property type="protein sequence ID" value="AVB75742.1"/>
    <property type="molecule type" value="Genomic_DNA"/>
</dbReference>
<dbReference type="RefSeq" id="WP_104837393.1">
    <property type="nucleotide sequence ID" value="NZ_CP026606.1"/>
</dbReference>
<dbReference type="Pfam" id="PF01758">
    <property type="entry name" value="SBF"/>
    <property type="match status" value="1"/>
</dbReference>
<dbReference type="GO" id="GO:0016020">
    <property type="term" value="C:membrane"/>
    <property type="evidence" value="ECO:0007669"/>
    <property type="project" value="UniProtKB-SubCell"/>
</dbReference>
<dbReference type="InterPro" id="IPR002657">
    <property type="entry name" value="BilAc:Na_symport/Acr3"/>
</dbReference>
<evidence type="ECO:0000313" key="6">
    <source>
        <dbReference type="EMBL" id="AVB75742.1"/>
    </source>
</evidence>
<feature type="transmembrane region" description="Helical" evidence="5">
    <location>
        <begin position="226"/>
        <end position="251"/>
    </location>
</feature>
<evidence type="ECO:0000256" key="2">
    <source>
        <dbReference type="ARBA" id="ARBA00022692"/>
    </source>
</evidence>
<dbReference type="EMBL" id="JACDUO010000001">
    <property type="protein sequence ID" value="MBA2864158.1"/>
    <property type="molecule type" value="Genomic_DNA"/>
</dbReference>
<dbReference type="Gene3D" id="1.20.1530.20">
    <property type="match status" value="1"/>
</dbReference>
<reference evidence="6" key="2">
    <citation type="submission" date="2018-02" db="EMBL/GenBank/DDBJ databases">
        <title>Complete genome sequence of the Methanococcus maripaludis type strain JJ (DSM 2067), a model for selenoprotein synthesis in Archaea.</title>
        <authorList>
            <person name="Poehlein A."/>
            <person name="Heym D."/>
            <person name="Quitzke V."/>
            <person name="Fersch J."/>
            <person name="Daniel R."/>
            <person name="Rother M."/>
        </authorList>
    </citation>
    <scope>NUCLEOTIDE SEQUENCE [LARGE SCALE GENOMIC DNA]</scope>
    <source>
        <strain evidence="6">DSM 2067</strain>
    </source>
</reference>
<evidence type="ECO:0000313" key="7">
    <source>
        <dbReference type="EMBL" id="MBA2864158.1"/>
    </source>
</evidence>
<reference evidence="8" key="1">
    <citation type="journal article" date="2018" name="Genome Announc.">
        <title>Complete Genome Sequence of the Methanococcus maripaludis Type Strain JJ (DSM 2067), a Model for Selenoprotein Synthesis in Archaea.</title>
        <authorList>
            <person name="Poehlein A."/>
            <person name="Heym D."/>
            <person name="Quitzke V."/>
            <person name="Fersch J."/>
            <person name="Daniel R."/>
            <person name="Rother M."/>
        </authorList>
    </citation>
    <scope>NUCLEOTIDE SEQUENCE [LARGE SCALE GENOMIC DNA]</scope>
    <source>
        <strain evidence="8">DSM 2067</strain>
    </source>
</reference>
<evidence type="ECO:0000256" key="4">
    <source>
        <dbReference type="ARBA" id="ARBA00023136"/>
    </source>
</evidence>
<sequence>MDRGAIQLKKTLWKLTKFSEDYFALLVILGSIIGFFNPSIFGWAIPHISLFLGIIMFGMGMTLNKDDFKTVLERPIDVVFGSILQFSLMPLLAFLVITIFHLPTELALGFILLGSCPGGTASNVITYLAKGDVALSVAITTFSTLLAPMITPILVLWFAGTWIDVSAYSMFLSIVKIVLIPVILGVIINNSLGKKIDSIRHVLPLLSVVAIVLIVGAIIGVNSEKIVSSGVIVLLAVIIHNAFGLLFGYIGTKIIGMDEKKSRAVTIEVGVQNSGLAVALATIHFSPLAAVPGAIFSVWHNITGPILANYWSKKDKKESFV</sequence>
<feature type="transmembrane region" description="Helical" evidence="5">
    <location>
        <begin position="135"/>
        <end position="159"/>
    </location>
</feature>
<keyword evidence="3 5" id="KW-1133">Transmembrane helix</keyword>
<proteinExistence type="predicted"/>
<dbReference type="AlphaFoldDB" id="A0A2L1C8N8"/>
<evidence type="ECO:0000256" key="3">
    <source>
        <dbReference type="ARBA" id="ARBA00022989"/>
    </source>
</evidence>
<dbReference type="PANTHER" id="PTHR10361">
    <property type="entry name" value="SODIUM-BILE ACID COTRANSPORTER"/>
    <property type="match status" value="1"/>
</dbReference>
<dbReference type="KEGG" id="mmad:MMJJ_03250"/>
<keyword evidence="4 5" id="KW-0472">Membrane</keyword>
<accession>A0A2L1C8N8</accession>
<dbReference type="PANTHER" id="PTHR10361:SF28">
    <property type="entry name" value="P3 PROTEIN-RELATED"/>
    <property type="match status" value="1"/>
</dbReference>
<feature type="transmembrane region" description="Helical" evidence="5">
    <location>
        <begin position="44"/>
        <end position="64"/>
    </location>
</feature>
<evidence type="ECO:0000313" key="9">
    <source>
        <dbReference type="Proteomes" id="UP000567099"/>
    </source>
</evidence>
<gene>
    <name evidence="7" type="ORF">HNP94_001158</name>
    <name evidence="6" type="ORF">MMJJ_03250</name>
</gene>
<reference evidence="7 9" key="3">
    <citation type="submission" date="2020-07" db="EMBL/GenBank/DDBJ databases">
        <title>Genomic Encyclopedia of Type Strains, Phase IV (KMG-V): Genome sequencing to study the core and pangenomes of soil and plant-associated prokaryotes.</title>
        <authorList>
            <person name="Whitman W."/>
        </authorList>
    </citation>
    <scope>NUCLEOTIDE SEQUENCE [LARGE SCALE GENOMIC DNA]</scope>
    <source>
        <strain evidence="7 9">C13</strain>
    </source>
</reference>
<dbReference type="GeneID" id="36101420"/>
<dbReference type="InterPro" id="IPR038770">
    <property type="entry name" value="Na+/solute_symporter_sf"/>
</dbReference>
<organism evidence="6 8">
    <name type="scientific">Methanococcus maripaludis</name>
    <name type="common">Methanococcus deltae</name>
    <dbReference type="NCBI Taxonomy" id="39152"/>
    <lineage>
        <taxon>Archaea</taxon>
        <taxon>Methanobacteriati</taxon>
        <taxon>Methanobacteriota</taxon>
        <taxon>Methanomada group</taxon>
        <taxon>Methanococci</taxon>
        <taxon>Methanococcales</taxon>
        <taxon>Methanococcaceae</taxon>
        <taxon>Methanococcus</taxon>
    </lineage>
</organism>